<comment type="similarity">
    <text evidence="1 4 7">Belongs to the tRNA pseudouridine synthase TruA family.</text>
</comment>
<keyword evidence="10" id="KW-1185">Reference proteome</keyword>
<evidence type="ECO:0000313" key="10">
    <source>
        <dbReference type="Proteomes" id="UP000015462"/>
    </source>
</evidence>
<dbReference type="InterPro" id="IPR020097">
    <property type="entry name" value="PsdUridine_synth_TruA_a/b_dom"/>
</dbReference>
<evidence type="ECO:0000259" key="8">
    <source>
        <dbReference type="Pfam" id="PF01416"/>
    </source>
</evidence>
<proteinExistence type="inferred from homology"/>
<gene>
    <name evidence="4" type="primary">truA</name>
    <name evidence="9" type="ORF">L196_08969</name>
</gene>
<dbReference type="EMBL" id="ASHL01000007">
    <property type="protein sequence ID" value="EPD12725.1"/>
    <property type="molecule type" value="Genomic_DNA"/>
</dbReference>
<sequence length="269" mass="30382">MMKFAVGVEYDGSCYHGWQRQKNTPQTVQEKLESALSVLASSPVSVVCAGRTDAGVHALEQVVHFETSKQRELHQWVFGTNANLPDDIRVVWIKPVTEDFHARFSAAARYYRYEILNRWVKSALSRHHVTTIFNPLDENLMQKGANYLLGTHDFTSFRAQACQAKSPVKHIHSIVIKRIDDKIIIDIIANAFLHHMVRNIVGTLLPVGTGERPPEFVHHALKAKDRRQAGVTALPNGLYFKGVYYPEAFGLDNLEAFSPFSDAIEKKQS</sequence>
<dbReference type="InterPro" id="IPR001406">
    <property type="entry name" value="PsdUridine_synth_TruA"/>
</dbReference>
<dbReference type="AlphaFoldDB" id="A0AB33Z012"/>
<dbReference type="Gene3D" id="3.30.70.660">
    <property type="entry name" value="Pseudouridine synthase I, catalytic domain, C-terminal subdomain"/>
    <property type="match status" value="1"/>
</dbReference>
<comment type="catalytic activity">
    <reaction evidence="4 7">
        <text>uridine(38/39/40) in tRNA = pseudouridine(38/39/40) in tRNA</text>
        <dbReference type="Rhea" id="RHEA:22376"/>
        <dbReference type="Rhea" id="RHEA-COMP:10085"/>
        <dbReference type="Rhea" id="RHEA-COMP:10087"/>
        <dbReference type="ChEBI" id="CHEBI:65314"/>
        <dbReference type="ChEBI" id="CHEBI:65315"/>
        <dbReference type="EC" id="5.4.99.12"/>
    </reaction>
</comment>
<evidence type="ECO:0000256" key="2">
    <source>
        <dbReference type="ARBA" id="ARBA00022694"/>
    </source>
</evidence>
<dbReference type="PANTHER" id="PTHR11142:SF0">
    <property type="entry name" value="TRNA PSEUDOURIDINE SYNTHASE-LIKE 1"/>
    <property type="match status" value="1"/>
</dbReference>
<dbReference type="PANTHER" id="PTHR11142">
    <property type="entry name" value="PSEUDOURIDYLATE SYNTHASE"/>
    <property type="match status" value="1"/>
</dbReference>
<keyword evidence="2 4" id="KW-0819">tRNA processing</keyword>
<comment type="caution">
    <text evidence="9">The sequence shown here is derived from an EMBL/GenBank/DDBJ whole genome shotgun (WGS) entry which is preliminary data.</text>
</comment>
<accession>A0AB33Z012</accession>
<dbReference type="GO" id="GO:0160147">
    <property type="term" value="F:tRNA pseudouridine(38-40) synthase activity"/>
    <property type="evidence" value="ECO:0007669"/>
    <property type="project" value="UniProtKB-EC"/>
</dbReference>
<dbReference type="InterPro" id="IPR020095">
    <property type="entry name" value="PsdUridine_synth_TruA_C"/>
</dbReference>
<feature type="domain" description="Pseudouridine synthase I TruA alpha/beta" evidence="8">
    <location>
        <begin position="9"/>
        <end position="104"/>
    </location>
</feature>
<feature type="binding site" evidence="4 6">
    <location>
        <position position="111"/>
    </location>
    <ligand>
        <name>substrate</name>
    </ligand>
</feature>
<dbReference type="SUPFAM" id="SSF55120">
    <property type="entry name" value="Pseudouridine synthase"/>
    <property type="match status" value="1"/>
</dbReference>
<comment type="subunit">
    <text evidence="4">Homodimer.</text>
</comment>
<dbReference type="PIRSF" id="PIRSF001430">
    <property type="entry name" value="tRNA_psdUrid_synth"/>
    <property type="match status" value="1"/>
</dbReference>
<feature type="domain" description="Pseudouridine synthase I TruA alpha/beta" evidence="8">
    <location>
        <begin position="145"/>
        <end position="246"/>
    </location>
</feature>
<dbReference type="InterPro" id="IPR020094">
    <property type="entry name" value="TruA/RsuA/RluB/E/F_N"/>
</dbReference>
<evidence type="ECO:0000256" key="1">
    <source>
        <dbReference type="ARBA" id="ARBA00009375"/>
    </source>
</evidence>
<dbReference type="GO" id="GO:0003723">
    <property type="term" value="F:RNA binding"/>
    <property type="evidence" value="ECO:0007669"/>
    <property type="project" value="InterPro"/>
</dbReference>
<dbReference type="RefSeq" id="WP_015005890.1">
    <property type="nucleotide sequence ID" value="NZ_JARGOU010000004.1"/>
</dbReference>
<keyword evidence="3 4" id="KW-0413">Isomerase</keyword>
<dbReference type="FunFam" id="3.30.70.580:FF:000001">
    <property type="entry name" value="tRNA pseudouridine synthase A"/>
    <property type="match status" value="1"/>
</dbReference>
<evidence type="ECO:0000256" key="3">
    <source>
        <dbReference type="ARBA" id="ARBA00023235"/>
    </source>
</evidence>
<dbReference type="HAMAP" id="MF_00171">
    <property type="entry name" value="TruA"/>
    <property type="match status" value="1"/>
</dbReference>
<evidence type="ECO:0000256" key="7">
    <source>
        <dbReference type="RuleBase" id="RU003792"/>
    </source>
</evidence>
<evidence type="ECO:0000256" key="6">
    <source>
        <dbReference type="PIRSR" id="PIRSR001430-2"/>
    </source>
</evidence>
<dbReference type="CDD" id="cd02570">
    <property type="entry name" value="PseudoU_synth_EcTruA"/>
    <property type="match status" value="1"/>
</dbReference>
<evidence type="ECO:0000256" key="5">
    <source>
        <dbReference type="PIRSR" id="PIRSR001430-1"/>
    </source>
</evidence>
<protein>
    <recommendedName>
        <fullName evidence="4">tRNA pseudouridine synthase A</fullName>
        <ecNumber evidence="4">5.4.99.12</ecNumber>
    </recommendedName>
    <alternativeName>
        <fullName evidence="4">tRNA pseudouridine(38-40) synthase</fullName>
    </alternativeName>
    <alternativeName>
        <fullName evidence="4">tRNA pseudouridylate synthase I</fullName>
    </alternativeName>
    <alternativeName>
        <fullName evidence="4">tRNA-uridine isomerase I</fullName>
    </alternativeName>
</protein>
<dbReference type="Gene3D" id="3.30.70.580">
    <property type="entry name" value="Pseudouridine synthase I, catalytic domain, N-terminal subdomain"/>
    <property type="match status" value="1"/>
</dbReference>
<dbReference type="InterPro" id="IPR020103">
    <property type="entry name" value="PsdUridine_synth_cat_dom_sf"/>
</dbReference>
<organism evidence="9 10">
    <name type="scientific">Cycloclasticus pugetii</name>
    <dbReference type="NCBI Taxonomy" id="34068"/>
    <lineage>
        <taxon>Bacteria</taxon>
        <taxon>Pseudomonadati</taxon>
        <taxon>Pseudomonadota</taxon>
        <taxon>Gammaproteobacteria</taxon>
        <taxon>Thiotrichales</taxon>
        <taxon>Piscirickettsiaceae</taxon>
        <taxon>Cycloclasticus</taxon>
    </lineage>
</organism>
<reference evidence="9 10" key="1">
    <citation type="journal article" date="2013" name="Genome Announc.">
        <title>Genome Sequence of the Pyrene- and Fluoranthene-Degrading Bacterium Cycloclasticus sp. Strain PY97M.</title>
        <authorList>
            <person name="Cui Z."/>
            <person name="Xu G."/>
            <person name="Li Q."/>
            <person name="Gao W."/>
            <person name="Zheng L."/>
        </authorList>
    </citation>
    <scope>NUCLEOTIDE SEQUENCE [LARGE SCALE GENOMIC DNA]</scope>
    <source>
        <strain evidence="9 10">PY97M</strain>
    </source>
</reference>
<comment type="function">
    <text evidence="4">Formation of pseudouridine at positions 38, 39 and 40 in the anticodon stem and loop of transfer RNAs.</text>
</comment>
<evidence type="ECO:0000256" key="4">
    <source>
        <dbReference type="HAMAP-Rule" id="MF_00171"/>
    </source>
</evidence>
<name>A0AB33Z012_9GAMM</name>
<dbReference type="Proteomes" id="UP000015462">
    <property type="component" value="Unassembled WGS sequence"/>
</dbReference>
<dbReference type="NCBIfam" id="TIGR00071">
    <property type="entry name" value="hisT_truA"/>
    <property type="match status" value="1"/>
</dbReference>
<feature type="active site" description="Nucleophile" evidence="4 5">
    <location>
        <position position="53"/>
    </location>
</feature>
<dbReference type="Pfam" id="PF01416">
    <property type="entry name" value="PseudoU_synth_1"/>
    <property type="match status" value="2"/>
</dbReference>
<dbReference type="GO" id="GO:0031119">
    <property type="term" value="P:tRNA pseudouridine synthesis"/>
    <property type="evidence" value="ECO:0007669"/>
    <property type="project" value="UniProtKB-UniRule"/>
</dbReference>
<dbReference type="EC" id="5.4.99.12" evidence="4"/>
<evidence type="ECO:0000313" key="9">
    <source>
        <dbReference type="EMBL" id="EPD12725.1"/>
    </source>
</evidence>
<comment type="caution">
    <text evidence="4">Lacks conserved residue(s) required for the propagation of feature annotation.</text>
</comment>